<dbReference type="AlphaFoldDB" id="A0A367ZNB6"/>
<dbReference type="InterPro" id="IPR011249">
    <property type="entry name" value="Metalloenz_LuxS/M16"/>
</dbReference>
<feature type="domain" description="Peptidase M16 C-terminal" evidence="5">
    <location>
        <begin position="171"/>
        <end position="344"/>
    </location>
</feature>
<gene>
    <name evidence="6" type="ORF">OZSIB_4280</name>
</gene>
<accession>A0A367ZNB6</accession>
<evidence type="ECO:0000313" key="6">
    <source>
        <dbReference type="EMBL" id="RCK79526.1"/>
    </source>
</evidence>
<name>A0A367ZNB6_9BACT</name>
<dbReference type="PROSITE" id="PS00143">
    <property type="entry name" value="INSULINASE"/>
    <property type="match status" value="1"/>
</dbReference>
<dbReference type="GO" id="GO:0006508">
    <property type="term" value="P:proteolysis"/>
    <property type="evidence" value="ECO:0007669"/>
    <property type="project" value="InterPro"/>
</dbReference>
<dbReference type="SUPFAM" id="SSF63411">
    <property type="entry name" value="LuxS/MPP-like metallohydrolase"/>
    <property type="match status" value="2"/>
</dbReference>
<dbReference type="InterPro" id="IPR001431">
    <property type="entry name" value="Pept_M16_Zn_BS"/>
</dbReference>
<dbReference type="GO" id="GO:0004222">
    <property type="term" value="F:metalloendopeptidase activity"/>
    <property type="evidence" value="ECO:0007669"/>
    <property type="project" value="InterPro"/>
</dbReference>
<protein>
    <submittedName>
        <fullName evidence="6">Peptidase, M16 family</fullName>
    </submittedName>
</protein>
<feature type="compositionally biased region" description="Pro residues" evidence="3">
    <location>
        <begin position="441"/>
        <end position="458"/>
    </location>
</feature>
<dbReference type="Pfam" id="PF00675">
    <property type="entry name" value="Peptidase_M16"/>
    <property type="match status" value="1"/>
</dbReference>
<evidence type="ECO:0000259" key="5">
    <source>
        <dbReference type="Pfam" id="PF05193"/>
    </source>
</evidence>
<dbReference type="InterPro" id="IPR050361">
    <property type="entry name" value="MPP/UQCRC_Complex"/>
</dbReference>
<dbReference type="Pfam" id="PF05193">
    <property type="entry name" value="Peptidase_M16_C"/>
    <property type="match status" value="1"/>
</dbReference>
<dbReference type="PANTHER" id="PTHR11851">
    <property type="entry name" value="METALLOPROTEASE"/>
    <property type="match status" value="1"/>
</dbReference>
<comment type="caution">
    <text evidence="6">The sequence shown here is derived from an EMBL/GenBank/DDBJ whole genome shotgun (WGS) entry which is preliminary data.</text>
</comment>
<comment type="similarity">
    <text evidence="1 2">Belongs to the peptidase M16 family.</text>
</comment>
<dbReference type="Gene3D" id="3.30.830.10">
    <property type="entry name" value="Metalloenzyme, LuxS/M16 peptidase-like"/>
    <property type="match status" value="2"/>
</dbReference>
<dbReference type="Proteomes" id="UP000252355">
    <property type="component" value="Unassembled WGS sequence"/>
</dbReference>
<dbReference type="InterPro" id="IPR007863">
    <property type="entry name" value="Peptidase_M16_C"/>
</dbReference>
<evidence type="ECO:0000256" key="2">
    <source>
        <dbReference type="RuleBase" id="RU004447"/>
    </source>
</evidence>
<dbReference type="GO" id="GO:0046872">
    <property type="term" value="F:metal ion binding"/>
    <property type="evidence" value="ECO:0007669"/>
    <property type="project" value="InterPro"/>
</dbReference>
<dbReference type="PANTHER" id="PTHR11851:SF49">
    <property type="entry name" value="MITOCHONDRIAL-PROCESSING PEPTIDASE SUBUNIT ALPHA"/>
    <property type="match status" value="1"/>
</dbReference>
<dbReference type="EMBL" id="QOQW01000012">
    <property type="protein sequence ID" value="RCK79526.1"/>
    <property type="molecule type" value="Genomic_DNA"/>
</dbReference>
<dbReference type="InterPro" id="IPR011765">
    <property type="entry name" value="Pept_M16_N"/>
</dbReference>
<evidence type="ECO:0000259" key="4">
    <source>
        <dbReference type="Pfam" id="PF00675"/>
    </source>
</evidence>
<evidence type="ECO:0000313" key="7">
    <source>
        <dbReference type="Proteomes" id="UP000252355"/>
    </source>
</evidence>
<organism evidence="6 7">
    <name type="scientific">Candidatus Ozemobacter sibiricus</name>
    <dbReference type="NCBI Taxonomy" id="2268124"/>
    <lineage>
        <taxon>Bacteria</taxon>
        <taxon>Candidatus Ozemobacteria</taxon>
        <taxon>Candidatus Ozemobacterales</taxon>
        <taxon>Candidatus Ozemobacteraceae</taxon>
        <taxon>Candidatus Ozemobacter</taxon>
    </lineage>
</organism>
<evidence type="ECO:0000256" key="3">
    <source>
        <dbReference type="SAM" id="MobiDB-lite"/>
    </source>
</evidence>
<reference evidence="6 7" key="1">
    <citation type="submission" date="2018-05" db="EMBL/GenBank/DDBJ databases">
        <title>A metagenomic window into the 2 km-deep terrestrial subsurface aquifer revealed taxonomically and functionally diverse microbial community comprising novel uncultured bacterial lineages.</title>
        <authorList>
            <person name="Kadnikov V.V."/>
            <person name="Mardanov A.V."/>
            <person name="Beletsky A.V."/>
            <person name="Banks D."/>
            <person name="Pimenov N.V."/>
            <person name="Frank Y.A."/>
            <person name="Karnachuk O.V."/>
            <person name="Ravin N.V."/>
        </authorList>
    </citation>
    <scope>NUCLEOTIDE SEQUENCE [LARGE SCALE GENOMIC DNA]</scope>
    <source>
        <strain evidence="6">BY5</strain>
    </source>
</reference>
<feature type="domain" description="Peptidase M16 N-terminal" evidence="4">
    <location>
        <begin position="18"/>
        <end position="164"/>
    </location>
</feature>
<proteinExistence type="inferred from homology"/>
<feature type="region of interest" description="Disordered" evidence="3">
    <location>
        <begin position="425"/>
        <end position="467"/>
    </location>
</feature>
<sequence length="467" mass="53091">MKPDSPYFFTTLDNGVQVAAEAFPNVQSVSIGFFFRSGVLYENPRQLGVSHFIEHMLFKGTSRRTAKDIARQFDRIGGYLNAFTAKDYCCFYARVVRDKLPVAVEILSDMVKDSLFDPSEFERERRVILEEIKMYEDSPDEIIHELLGQNLWRNASLGRPILGTSLTVGRLDRDQVTDIYHSQFVTGNLLVCAAGNFDCQQLVRLLDRHLKDLRPGTFSTRRTRPSPTFAISVYQKDIEQVHLTLGTPGMSYRDDERYAVTLLNTAFGGGMSSRLFQEIREKRGLAYSVYSYHTSFRDTGLFSIYAGTSLEHLGRVLELIHYELERTRDKGLTRVELAEAKEQLKGNLLIALESTTNRMNRLSTGFLYDFPPQTPEETIRPFLEVTSDQIREVAAQVLDEKRMAITIISPLGDIGRILDRCPFSERPRMLKGPRPPRRPEPPPTTTLHPVPPAAPAPPAASRRPRTR</sequence>
<evidence type="ECO:0000256" key="1">
    <source>
        <dbReference type="ARBA" id="ARBA00007261"/>
    </source>
</evidence>